<dbReference type="HOGENOM" id="CLU_2226746_0_0_1"/>
<keyword evidence="2" id="KW-1185">Reference proteome</keyword>
<reference evidence="2" key="1">
    <citation type="journal article" date="2013" name="Science">
        <title>The Amborella genome and the evolution of flowering plants.</title>
        <authorList>
            <consortium name="Amborella Genome Project"/>
        </authorList>
    </citation>
    <scope>NUCLEOTIDE SEQUENCE [LARGE SCALE GENOMIC DNA]</scope>
</reference>
<evidence type="ECO:0000313" key="2">
    <source>
        <dbReference type="Proteomes" id="UP000017836"/>
    </source>
</evidence>
<dbReference type="AlphaFoldDB" id="W1PCJ3"/>
<gene>
    <name evidence="1" type="ORF">AMTR_s00007p00186850</name>
</gene>
<dbReference type="Proteomes" id="UP000017836">
    <property type="component" value="Unassembled WGS sequence"/>
</dbReference>
<name>W1PCJ3_AMBTC</name>
<accession>W1PCJ3</accession>
<dbReference type="EMBL" id="KI394011">
    <property type="protein sequence ID" value="ERN05341.1"/>
    <property type="molecule type" value="Genomic_DNA"/>
</dbReference>
<proteinExistence type="predicted"/>
<protein>
    <submittedName>
        <fullName evidence="1">Uncharacterized protein</fullName>
    </submittedName>
</protein>
<sequence length="106" mass="12157">MASQPTIENTFVKTQRFTMGMPSAKGNRSNSDEAPLKAFVKTHWRKRRGLSWGCQMQREIAGTLLCLEDLAKKGYNKDKGFRKDRVVAPHCVCEFQEDRKDHVLCP</sequence>
<evidence type="ECO:0000313" key="1">
    <source>
        <dbReference type="EMBL" id="ERN05341.1"/>
    </source>
</evidence>
<dbReference type="Gramene" id="ERN05341">
    <property type="protein sequence ID" value="ERN05341"/>
    <property type="gene ID" value="AMTR_s00007p00186850"/>
</dbReference>
<organism evidence="1 2">
    <name type="scientific">Amborella trichopoda</name>
    <dbReference type="NCBI Taxonomy" id="13333"/>
    <lineage>
        <taxon>Eukaryota</taxon>
        <taxon>Viridiplantae</taxon>
        <taxon>Streptophyta</taxon>
        <taxon>Embryophyta</taxon>
        <taxon>Tracheophyta</taxon>
        <taxon>Spermatophyta</taxon>
        <taxon>Magnoliopsida</taxon>
        <taxon>Amborellales</taxon>
        <taxon>Amborellaceae</taxon>
        <taxon>Amborella</taxon>
    </lineage>
</organism>